<feature type="domain" description="HTH gntR-type" evidence="5">
    <location>
        <begin position="7"/>
        <end position="75"/>
    </location>
</feature>
<dbReference type="KEGG" id="moc:BB934_41565"/>
<dbReference type="SMART" id="SM00345">
    <property type="entry name" value="HTH_GNTR"/>
    <property type="match status" value="1"/>
</dbReference>
<dbReference type="InterPro" id="IPR008920">
    <property type="entry name" value="TF_FadR/GntR_C"/>
</dbReference>
<protein>
    <recommendedName>
        <fullName evidence="5">HTH gntR-type domain-containing protein</fullName>
    </recommendedName>
</protein>
<dbReference type="SUPFAM" id="SSF46785">
    <property type="entry name" value="Winged helix' DNA-binding domain"/>
    <property type="match status" value="1"/>
</dbReference>
<dbReference type="Pfam" id="PF07729">
    <property type="entry name" value="FCD"/>
    <property type="match status" value="1"/>
</dbReference>
<evidence type="ECO:0000256" key="3">
    <source>
        <dbReference type="ARBA" id="ARBA00023163"/>
    </source>
</evidence>
<gene>
    <name evidence="6" type="ORF">BB934_28805</name>
    <name evidence="7" type="ORF">BB934_41565</name>
</gene>
<feature type="region of interest" description="Disordered" evidence="4">
    <location>
        <begin position="229"/>
        <end position="278"/>
    </location>
</feature>
<keyword evidence="3" id="KW-0804">Transcription</keyword>
<dbReference type="SUPFAM" id="SSF48008">
    <property type="entry name" value="GntR ligand-binding domain-like"/>
    <property type="match status" value="1"/>
</dbReference>
<evidence type="ECO:0000259" key="5">
    <source>
        <dbReference type="PROSITE" id="PS50949"/>
    </source>
</evidence>
<dbReference type="SMART" id="SM00895">
    <property type="entry name" value="FCD"/>
    <property type="match status" value="1"/>
</dbReference>
<dbReference type="CDD" id="cd07377">
    <property type="entry name" value="WHTH_GntR"/>
    <property type="match status" value="1"/>
</dbReference>
<geneLocation type="plasmid" evidence="6">
    <name>unnamed1</name>
</geneLocation>
<evidence type="ECO:0000256" key="2">
    <source>
        <dbReference type="ARBA" id="ARBA00023125"/>
    </source>
</evidence>
<geneLocation type="plasmid" evidence="7">
    <name>unnamed2</name>
</geneLocation>
<dbReference type="EMBL" id="CP016619">
    <property type="protein sequence ID" value="ANY84655.1"/>
    <property type="molecule type" value="Genomic_DNA"/>
</dbReference>
<organism evidence="7">
    <name type="scientific">Microvirga ossetica</name>
    <dbReference type="NCBI Taxonomy" id="1882682"/>
    <lineage>
        <taxon>Bacteria</taxon>
        <taxon>Pseudomonadati</taxon>
        <taxon>Pseudomonadota</taxon>
        <taxon>Alphaproteobacteria</taxon>
        <taxon>Hyphomicrobiales</taxon>
        <taxon>Methylobacteriaceae</taxon>
        <taxon>Microvirga</taxon>
    </lineage>
</organism>
<keyword evidence="1" id="KW-0805">Transcription regulation</keyword>
<dbReference type="KEGG" id="moc:BB934_28805"/>
<dbReference type="Pfam" id="PF00392">
    <property type="entry name" value="GntR"/>
    <property type="match status" value="1"/>
</dbReference>
<keyword evidence="2" id="KW-0238">DNA-binding</keyword>
<dbReference type="PROSITE" id="PS50949">
    <property type="entry name" value="HTH_GNTR"/>
    <property type="match status" value="1"/>
</dbReference>
<dbReference type="GO" id="GO:0003700">
    <property type="term" value="F:DNA-binding transcription factor activity"/>
    <property type="evidence" value="ECO:0007669"/>
    <property type="project" value="InterPro"/>
</dbReference>
<proteinExistence type="predicted"/>
<dbReference type="InterPro" id="IPR000524">
    <property type="entry name" value="Tscrpt_reg_HTH_GntR"/>
</dbReference>
<evidence type="ECO:0000256" key="1">
    <source>
        <dbReference type="ARBA" id="ARBA00023015"/>
    </source>
</evidence>
<dbReference type="Gene3D" id="1.20.120.530">
    <property type="entry name" value="GntR ligand-binding domain-like"/>
    <property type="match status" value="1"/>
</dbReference>
<name>A0A1B2EXE7_9HYPH</name>
<dbReference type="PANTHER" id="PTHR43537:SF44">
    <property type="entry name" value="GNTR FAMILY REGULATORY PROTEIN"/>
    <property type="match status" value="1"/>
</dbReference>
<dbReference type="PRINTS" id="PR00035">
    <property type="entry name" value="HTHGNTR"/>
</dbReference>
<sequence>MRQGSKPGKIGAVVSGLGSEIVRGTFLPGQALPPEHELEARFGASRGVVREAIKMLAAKGLVSVRPRFGTHVKPRHDWSLLDQELLGWLAGDEGLDRALLLAFEETRAIIEPAAAALAAQRAEPDDLNRIMAALEAMERGQTDPNAAIAADKDFHLSILEATHNPVLRSFRGAIEAILSAVFDVAVEAFSGNLENHAAVAHAIVRGNAGEAQRAMERVLGYTFHHLSIEPSETSKSKKASRKSETPRKPREKRHEAKESTRPRSAGRRGKPARSSGMA</sequence>
<evidence type="ECO:0000256" key="4">
    <source>
        <dbReference type="SAM" id="MobiDB-lite"/>
    </source>
</evidence>
<dbReference type="InterPro" id="IPR036390">
    <property type="entry name" value="WH_DNA-bd_sf"/>
</dbReference>
<dbReference type="InterPro" id="IPR036388">
    <property type="entry name" value="WH-like_DNA-bd_sf"/>
</dbReference>
<keyword evidence="7" id="KW-0614">Plasmid</keyword>
<dbReference type="RefSeq" id="WP_099513434.1">
    <property type="nucleotide sequence ID" value="NZ_CP016617.1"/>
</dbReference>
<dbReference type="EMBL" id="CP016617">
    <property type="protein sequence ID" value="ANY82321.1"/>
    <property type="molecule type" value="Genomic_DNA"/>
</dbReference>
<evidence type="ECO:0000313" key="7">
    <source>
        <dbReference type="EMBL" id="ANY84655.1"/>
    </source>
</evidence>
<reference evidence="7" key="1">
    <citation type="submission" date="2016-07" db="EMBL/GenBank/DDBJ databases">
        <title>Microvirga ossetica sp. nov. a new species of rhizobia isolated from root nodules of the legume species Vicia alpestris Steven originated from North Ossetia region in the Caucasus.</title>
        <authorList>
            <person name="Safronova V.I."/>
            <person name="Kuznetsova I.G."/>
            <person name="Sazanova A.L."/>
            <person name="Belimov A."/>
            <person name="Andronov E."/>
            <person name="Osledkin Y.S."/>
            <person name="Onishchuk O.P."/>
            <person name="Kurchak O.N."/>
            <person name="Shaposhnikov A.I."/>
            <person name="Willems A."/>
            <person name="Tikhonovich I.A."/>
        </authorList>
    </citation>
    <scope>NUCLEOTIDE SEQUENCE [LARGE SCALE GENOMIC DNA]</scope>
    <source>
        <strain evidence="7">V5/3M</strain>
        <plasmid evidence="6">unnamed1</plasmid>
        <plasmid evidence="7">unnamed2</plasmid>
    </source>
</reference>
<feature type="compositionally biased region" description="Basic and acidic residues" evidence="4">
    <location>
        <begin position="241"/>
        <end position="261"/>
    </location>
</feature>
<accession>A0A1B2EXE7</accession>
<dbReference type="InterPro" id="IPR011711">
    <property type="entry name" value="GntR_C"/>
</dbReference>
<dbReference type="AlphaFoldDB" id="A0A1B2EXE7"/>
<dbReference type="PANTHER" id="PTHR43537">
    <property type="entry name" value="TRANSCRIPTIONAL REGULATOR, GNTR FAMILY"/>
    <property type="match status" value="1"/>
</dbReference>
<dbReference type="GO" id="GO:0003677">
    <property type="term" value="F:DNA binding"/>
    <property type="evidence" value="ECO:0007669"/>
    <property type="project" value="UniProtKB-KW"/>
</dbReference>
<evidence type="ECO:0000313" key="6">
    <source>
        <dbReference type="EMBL" id="ANY82321.1"/>
    </source>
</evidence>
<dbReference type="Gene3D" id="1.10.10.10">
    <property type="entry name" value="Winged helix-like DNA-binding domain superfamily/Winged helix DNA-binding domain"/>
    <property type="match status" value="1"/>
</dbReference>
<dbReference type="OrthoDB" id="9028214at2"/>